<proteinExistence type="predicted"/>
<dbReference type="Proteomes" id="UP001367508">
    <property type="component" value="Unassembled WGS sequence"/>
</dbReference>
<reference evidence="1 2" key="1">
    <citation type="submission" date="2024-01" db="EMBL/GenBank/DDBJ databases">
        <title>The genomes of 5 underutilized Papilionoideae crops provide insights into root nodulation and disease resistanc.</title>
        <authorList>
            <person name="Jiang F."/>
        </authorList>
    </citation>
    <scope>NUCLEOTIDE SEQUENCE [LARGE SCALE GENOMIC DNA]</scope>
    <source>
        <strain evidence="1">LVBAO_FW01</strain>
        <tissue evidence="1">Leaves</tissue>
    </source>
</reference>
<accession>A0AAN9LL87</accession>
<dbReference type="AlphaFoldDB" id="A0AAN9LL87"/>
<gene>
    <name evidence="1" type="ORF">VNO77_18606</name>
</gene>
<evidence type="ECO:0000313" key="1">
    <source>
        <dbReference type="EMBL" id="KAK7338011.1"/>
    </source>
</evidence>
<protein>
    <submittedName>
        <fullName evidence="1">Uncharacterized protein</fullName>
    </submittedName>
</protein>
<evidence type="ECO:0000313" key="2">
    <source>
        <dbReference type="Proteomes" id="UP001367508"/>
    </source>
</evidence>
<sequence length="93" mass="10521">MGPLCNAQCRSLVDKWTLRMKTCVSKMLGSVLPPYFTGYLPQHVQAASIYKTGFSSLSSVYVKIFIPQHCHLPVAVFFFSFQILGWLKVLNFS</sequence>
<name>A0AAN9LL87_CANGL</name>
<organism evidence="1 2">
    <name type="scientific">Canavalia gladiata</name>
    <name type="common">Sword bean</name>
    <name type="synonym">Dolichos gladiatus</name>
    <dbReference type="NCBI Taxonomy" id="3824"/>
    <lineage>
        <taxon>Eukaryota</taxon>
        <taxon>Viridiplantae</taxon>
        <taxon>Streptophyta</taxon>
        <taxon>Embryophyta</taxon>
        <taxon>Tracheophyta</taxon>
        <taxon>Spermatophyta</taxon>
        <taxon>Magnoliopsida</taxon>
        <taxon>eudicotyledons</taxon>
        <taxon>Gunneridae</taxon>
        <taxon>Pentapetalae</taxon>
        <taxon>rosids</taxon>
        <taxon>fabids</taxon>
        <taxon>Fabales</taxon>
        <taxon>Fabaceae</taxon>
        <taxon>Papilionoideae</taxon>
        <taxon>50 kb inversion clade</taxon>
        <taxon>NPAAA clade</taxon>
        <taxon>indigoferoid/millettioid clade</taxon>
        <taxon>Phaseoleae</taxon>
        <taxon>Canavalia</taxon>
    </lineage>
</organism>
<dbReference type="EMBL" id="JAYMYQ010000004">
    <property type="protein sequence ID" value="KAK7338011.1"/>
    <property type="molecule type" value="Genomic_DNA"/>
</dbReference>
<comment type="caution">
    <text evidence="1">The sequence shown here is derived from an EMBL/GenBank/DDBJ whole genome shotgun (WGS) entry which is preliminary data.</text>
</comment>
<keyword evidence="2" id="KW-1185">Reference proteome</keyword>